<name>E6VLZ8_RHOPX</name>
<sequence>MAALQDDHDRTMAYAEVALSQIKNLRHGAGPRNYEIWYTYATGHNQELNRAINDTLAHRGSLSEADLDQLHDTYLSQGRATDRIDRIGARVAGEIDDIMAMLAETLGSTASFGDDLHGKSQKLSLATDHDQIKAIVERLVVTTREMRQTNSALEQRLSASKQEIANLQLSLEAIRNESLTDPLTGLGNRKHFDRTVHDALRSAAASHQPLSLLMMDIDHFKSFNDTYGHLTGDQVLRLVGLTLKQSIKGQDFTARYGGEEFAVVLPNTPLRQAIIVADNIRRQVMSKELKKKSTGEILGRVTLSAGVSTLKPNDDVESLIGRADACLYAAKRNGRNRVVCETDPEHSNDTRAAVA</sequence>
<gene>
    <name evidence="5" type="ordered locus">Rpdx1_3037</name>
</gene>
<dbReference type="BioCyc" id="RPAL652103:RPDX1_RS14970-MONOMER"/>
<evidence type="ECO:0000256" key="3">
    <source>
        <dbReference type="SAM" id="Coils"/>
    </source>
</evidence>
<dbReference type="eggNOG" id="COG3706">
    <property type="taxonomic scope" value="Bacteria"/>
</dbReference>
<accession>E6VLZ8</accession>
<dbReference type="PANTHER" id="PTHR45138:SF9">
    <property type="entry name" value="DIGUANYLATE CYCLASE DGCM-RELATED"/>
    <property type="match status" value="1"/>
</dbReference>
<reference evidence="5" key="1">
    <citation type="submission" date="2010-12" db="EMBL/GenBank/DDBJ databases">
        <title>Complete sequence of Rhodopseudomonas palustris DX-1.</title>
        <authorList>
            <consortium name="US DOE Joint Genome Institute"/>
            <person name="Lucas S."/>
            <person name="Copeland A."/>
            <person name="Lapidus A."/>
            <person name="Cheng J.-F."/>
            <person name="Goodwin L."/>
            <person name="Pitluck S."/>
            <person name="Misra M."/>
            <person name="Chertkov O."/>
            <person name="Detter J.C."/>
            <person name="Han C."/>
            <person name="Tapia R."/>
            <person name="Land M."/>
            <person name="Hauser L."/>
            <person name="Kyrpides N."/>
            <person name="Ivanova N."/>
            <person name="Ovchinnikova G."/>
            <person name="Logan B."/>
            <person name="Oda Y."/>
            <person name="Harwood C."/>
            <person name="Woyke T."/>
        </authorList>
    </citation>
    <scope>NUCLEOTIDE SEQUENCE [LARGE SCALE GENOMIC DNA]</scope>
    <source>
        <strain evidence="5">DX-1</strain>
    </source>
</reference>
<dbReference type="OrthoDB" id="9812260at2"/>
<dbReference type="PANTHER" id="PTHR45138">
    <property type="entry name" value="REGULATORY COMPONENTS OF SENSORY TRANSDUCTION SYSTEM"/>
    <property type="match status" value="1"/>
</dbReference>
<dbReference type="AlphaFoldDB" id="E6VLZ8"/>
<dbReference type="Proteomes" id="UP000001402">
    <property type="component" value="Chromosome"/>
</dbReference>
<dbReference type="GO" id="GO:0052621">
    <property type="term" value="F:diguanylate cyclase activity"/>
    <property type="evidence" value="ECO:0007669"/>
    <property type="project" value="UniProtKB-EC"/>
</dbReference>
<comment type="catalytic activity">
    <reaction evidence="2">
        <text>2 GTP = 3',3'-c-di-GMP + 2 diphosphate</text>
        <dbReference type="Rhea" id="RHEA:24898"/>
        <dbReference type="ChEBI" id="CHEBI:33019"/>
        <dbReference type="ChEBI" id="CHEBI:37565"/>
        <dbReference type="ChEBI" id="CHEBI:58805"/>
        <dbReference type="EC" id="2.7.7.65"/>
    </reaction>
</comment>
<feature type="coiled-coil region" evidence="3">
    <location>
        <begin position="143"/>
        <end position="177"/>
    </location>
</feature>
<dbReference type="STRING" id="652103.Rpdx1_3037"/>
<dbReference type="NCBIfam" id="TIGR00254">
    <property type="entry name" value="GGDEF"/>
    <property type="match status" value="1"/>
</dbReference>
<dbReference type="GO" id="GO:0043709">
    <property type="term" value="P:cell adhesion involved in single-species biofilm formation"/>
    <property type="evidence" value="ECO:0007669"/>
    <property type="project" value="TreeGrafter"/>
</dbReference>
<dbReference type="SUPFAM" id="SSF55073">
    <property type="entry name" value="Nucleotide cyclase"/>
    <property type="match status" value="1"/>
</dbReference>
<dbReference type="InterPro" id="IPR050469">
    <property type="entry name" value="Diguanylate_Cyclase"/>
</dbReference>
<evidence type="ECO:0000313" key="5">
    <source>
        <dbReference type="EMBL" id="ADU44618.1"/>
    </source>
</evidence>
<dbReference type="CDD" id="cd01949">
    <property type="entry name" value="GGDEF"/>
    <property type="match status" value="1"/>
</dbReference>
<proteinExistence type="predicted"/>
<evidence type="ECO:0000256" key="2">
    <source>
        <dbReference type="ARBA" id="ARBA00034247"/>
    </source>
</evidence>
<dbReference type="Gene3D" id="3.30.70.270">
    <property type="match status" value="1"/>
</dbReference>
<dbReference type="KEGG" id="rpx:Rpdx1_3037"/>
<dbReference type="InterPro" id="IPR043128">
    <property type="entry name" value="Rev_trsase/Diguanyl_cyclase"/>
</dbReference>
<dbReference type="HOGENOM" id="CLU_000445_11_5_5"/>
<evidence type="ECO:0000256" key="1">
    <source>
        <dbReference type="ARBA" id="ARBA00012528"/>
    </source>
</evidence>
<dbReference type="GO" id="GO:0005886">
    <property type="term" value="C:plasma membrane"/>
    <property type="evidence" value="ECO:0007669"/>
    <property type="project" value="TreeGrafter"/>
</dbReference>
<dbReference type="EMBL" id="CP002418">
    <property type="protein sequence ID" value="ADU44618.1"/>
    <property type="molecule type" value="Genomic_DNA"/>
</dbReference>
<keyword evidence="3" id="KW-0175">Coiled coil</keyword>
<evidence type="ECO:0000259" key="4">
    <source>
        <dbReference type="PROSITE" id="PS50887"/>
    </source>
</evidence>
<dbReference type="GO" id="GO:1902201">
    <property type="term" value="P:negative regulation of bacterial-type flagellum-dependent cell motility"/>
    <property type="evidence" value="ECO:0007669"/>
    <property type="project" value="TreeGrafter"/>
</dbReference>
<feature type="domain" description="GGDEF" evidence="4">
    <location>
        <begin position="208"/>
        <end position="343"/>
    </location>
</feature>
<dbReference type="FunFam" id="3.30.70.270:FF:000001">
    <property type="entry name" value="Diguanylate cyclase domain protein"/>
    <property type="match status" value="1"/>
</dbReference>
<dbReference type="Pfam" id="PF00990">
    <property type="entry name" value="GGDEF"/>
    <property type="match status" value="1"/>
</dbReference>
<dbReference type="SMART" id="SM00267">
    <property type="entry name" value="GGDEF"/>
    <property type="match status" value="1"/>
</dbReference>
<organism evidence="5 6">
    <name type="scientific">Rhodopseudomonas palustris (strain DX-1)</name>
    <dbReference type="NCBI Taxonomy" id="652103"/>
    <lineage>
        <taxon>Bacteria</taxon>
        <taxon>Pseudomonadati</taxon>
        <taxon>Pseudomonadota</taxon>
        <taxon>Alphaproteobacteria</taxon>
        <taxon>Hyphomicrobiales</taxon>
        <taxon>Nitrobacteraceae</taxon>
        <taxon>Rhodopseudomonas</taxon>
    </lineage>
</organism>
<evidence type="ECO:0000313" key="6">
    <source>
        <dbReference type="Proteomes" id="UP000001402"/>
    </source>
</evidence>
<protein>
    <recommendedName>
        <fullName evidence="1">diguanylate cyclase</fullName>
        <ecNumber evidence="1">2.7.7.65</ecNumber>
    </recommendedName>
</protein>
<dbReference type="InterPro" id="IPR000160">
    <property type="entry name" value="GGDEF_dom"/>
</dbReference>
<dbReference type="InterPro" id="IPR029787">
    <property type="entry name" value="Nucleotide_cyclase"/>
</dbReference>
<dbReference type="EC" id="2.7.7.65" evidence="1"/>
<dbReference type="PROSITE" id="PS50887">
    <property type="entry name" value="GGDEF"/>
    <property type="match status" value="1"/>
</dbReference>